<dbReference type="EMBL" id="BMAO01022670">
    <property type="protein sequence ID" value="GFQ83546.1"/>
    <property type="molecule type" value="Genomic_DNA"/>
</dbReference>
<comment type="caution">
    <text evidence="7">The sequence shown here is derived from an EMBL/GenBank/DDBJ whole genome shotgun (WGS) entry which is preliminary data.</text>
</comment>
<feature type="coiled-coil region" evidence="6">
    <location>
        <begin position="27"/>
        <end position="62"/>
    </location>
</feature>
<evidence type="ECO:0000256" key="6">
    <source>
        <dbReference type="SAM" id="Coils"/>
    </source>
</evidence>
<keyword evidence="4" id="KW-0804">Transcription</keyword>
<proteinExistence type="predicted"/>
<keyword evidence="3" id="KW-0805">Transcription regulation</keyword>
<evidence type="ECO:0000256" key="5">
    <source>
        <dbReference type="ARBA" id="ARBA00023242"/>
    </source>
</evidence>
<evidence type="ECO:0000313" key="7">
    <source>
        <dbReference type="EMBL" id="GFQ83546.1"/>
    </source>
</evidence>
<dbReference type="GO" id="GO:0010468">
    <property type="term" value="P:regulation of gene expression"/>
    <property type="evidence" value="ECO:0007669"/>
    <property type="project" value="UniProtKB-ARBA"/>
</dbReference>
<evidence type="ECO:0000256" key="2">
    <source>
        <dbReference type="ARBA" id="ARBA00022491"/>
    </source>
</evidence>
<dbReference type="InterPro" id="IPR013907">
    <property type="entry name" value="Sds3"/>
</dbReference>
<dbReference type="AlphaFoldDB" id="A0A8X6FM22"/>
<dbReference type="Pfam" id="PF08598">
    <property type="entry name" value="Sds3"/>
    <property type="match status" value="1"/>
</dbReference>
<keyword evidence="5" id="KW-0539">Nucleus</keyword>
<sequence>MLKASTSALVLIERIERDYLLERAAAHKEYEEKKVELRENLISDLEEKKRMIEAERSSMELTCDSMEVKPVTTRKLRRRPNDPLPVPEKRRKTLPTQLNFLLDDCEIIEDLKLINKNFSIYKRRN</sequence>
<dbReference type="Proteomes" id="UP000887116">
    <property type="component" value="Unassembled WGS sequence"/>
</dbReference>
<accession>A0A8X6FM22</accession>
<evidence type="ECO:0000256" key="4">
    <source>
        <dbReference type="ARBA" id="ARBA00023163"/>
    </source>
</evidence>
<keyword evidence="8" id="KW-1185">Reference proteome</keyword>
<dbReference type="PANTHER" id="PTHR21964">
    <property type="entry name" value="BREAST CANCER METASTASIS-SUPPRESSOR 1"/>
    <property type="match status" value="1"/>
</dbReference>
<keyword evidence="2" id="KW-0678">Repressor</keyword>
<protein>
    <submittedName>
        <fullName evidence="7">Sin3 histone deacetylase corepressor complex component SDS3</fullName>
    </submittedName>
</protein>
<comment type="subcellular location">
    <subcellularLocation>
        <location evidence="1">Nucleus</location>
    </subcellularLocation>
</comment>
<evidence type="ECO:0000313" key="8">
    <source>
        <dbReference type="Proteomes" id="UP000887116"/>
    </source>
</evidence>
<dbReference type="GO" id="GO:0005654">
    <property type="term" value="C:nucleoplasm"/>
    <property type="evidence" value="ECO:0007669"/>
    <property type="project" value="UniProtKB-ARBA"/>
</dbReference>
<organism evidence="7 8">
    <name type="scientific">Trichonephila clavata</name>
    <name type="common">Joro spider</name>
    <name type="synonym">Nephila clavata</name>
    <dbReference type="NCBI Taxonomy" id="2740835"/>
    <lineage>
        <taxon>Eukaryota</taxon>
        <taxon>Metazoa</taxon>
        <taxon>Ecdysozoa</taxon>
        <taxon>Arthropoda</taxon>
        <taxon>Chelicerata</taxon>
        <taxon>Arachnida</taxon>
        <taxon>Araneae</taxon>
        <taxon>Araneomorphae</taxon>
        <taxon>Entelegynae</taxon>
        <taxon>Araneoidea</taxon>
        <taxon>Nephilidae</taxon>
        <taxon>Trichonephila</taxon>
    </lineage>
</organism>
<reference evidence="7" key="1">
    <citation type="submission" date="2020-07" db="EMBL/GenBank/DDBJ databases">
        <title>Multicomponent nature underlies the extraordinary mechanical properties of spider dragline silk.</title>
        <authorList>
            <person name="Kono N."/>
            <person name="Nakamura H."/>
            <person name="Mori M."/>
            <person name="Yoshida Y."/>
            <person name="Ohtoshi R."/>
            <person name="Malay A.D."/>
            <person name="Moran D.A.P."/>
            <person name="Tomita M."/>
            <person name="Numata K."/>
            <person name="Arakawa K."/>
        </authorList>
    </citation>
    <scope>NUCLEOTIDE SEQUENCE</scope>
</reference>
<name>A0A8X6FM22_TRICU</name>
<evidence type="ECO:0000256" key="1">
    <source>
        <dbReference type="ARBA" id="ARBA00004123"/>
    </source>
</evidence>
<keyword evidence="6" id="KW-0175">Coiled coil</keyword>
<dbReference type="OrthoDB" id="6432015at2759"/>
<evidence type="ECO:0000256" key="3">
    <source>
        <dbReference type="ARBA" id="ARBA00023015"/>
    </source>
</evidence>
<gene>
    <name evidence="7" type="primary">Suds3</name>
    <name evidence="7" type="ORF">TNCT_172093</name>
</gene>